<dbReference type="PANTHER" id="PTHR30383:SF5">
    <property type="entry name" value="SGNH HYDROLASE-TYPE ESTERASE DOMAIN-CONTAINING PROTEIN"/>
    <property type="match status" value="1"/>
</dbReference>
<dbReference type="RefSeq" id="WP_301710880.1">
    <property type="nucleotide sequence ID" value="NZ_SDWY01000001.1"/>
</dbReference>
<dbReference type="InterPro" id="IPR051532">
    <property type="entry name" value="Ester_Hydrolysis_Enzymes"/>
</dbReference>
<dbReference type="AlphaFoldDB" id="A0AAJ1RAY3"/>
<evidence type="ECO:0000313" key="2">
    <source>
        <dbReference type="EMBL" id="MDN6899580.1"/>
    </source>
</evidence>
<dbReference type="PANTHER" id="PTHR30383">
    <property type="entry name" value="THIOESTERASE 1/PROTEASE 1/LYSOPHOSPHOLIPASE L1"/>
    <property type="match status" value="1"/>
</dbReference>
<name>A0AAJ1RAY3_9LACO</name>
<dbReference type="SUPFAM" id="SSF52266">
    <property type="entry name" value="SGNH hydrolase"/>
    <property type="match status" value="1"/>
</dbReference>
<dbReference type="GO" id="GO:0004622">
    <property type="term" value="F:phosphatidylcholine lysophospholipase activity"/>
    <property type="evidence" value="ECO:0007669"/>
    <property type="project" value="TreeGrafter"/>
</dbReference>
<sequence length="605" mass="66129">MAIFEAEVNYLQNEDFRSHMDANWSAGNKQFDSVNAQFANLSQNPPSSSPDEIQQARIDANGNTYSVLKSRLDAQQVTAEQAYQAVQQKADADIIEQYFKNMSYVPETFANLAALQTAYPAGKAGLFITADTGHKYIWSNNAWTDAGIYQSAGIAAGAVQDSQISVAAKFGNIVSGSAANIDTVNKTLILNNVWHITSGVSSYDPADTSPINIPLDPNGTGSTSFWIAFSTISKKFVSYSTPTLTGAQSTDIYLGWISLSSSVAYDLHIQNVQVNGVDLNNAQINQSVYVVSRNRFDIISKTKTLVMPSGYKNLISSQKLYAFGYSTIGSLNLDTGIPVTYLYYDQPTDTLKPVSDPSKAKNSDYYLGYISWDTPKPNINLKMNYTLDGLDPQNMGHQFYNKSETSFGDSITESDGNDPTWSALIQEYLQLAVAQNAGINGTTYTKSSDRSDSAVERCASITGQDLIIVWFGINDFHYGRPLGTFANGDVSTFFGATDFVYQTLIANNPTASIIVLTPMKQHGYSTHPDSFTKNAQGLFQSEYVNAIKQVADYYSLPVLDLYAMGGLSAFVPSQSSAYLKDGLHPNQAGQYRLAQKIAHFIENNG</sequence>
<dbReference type="Pfam" id="PF13472">
    <property type="entry name" value="Lipase_GDSL_2"/>
    <property type="match status" value="1"/>
</dbReference>
<organism evidence="2 3">
    <name type="scientific">Oenococcus sicerae</name>
    <dbReference type="NCBI Taxonomy" id="2203724"/>
    <lineage>
        <taxon>Bacteria</taxon>
        <taxon>Bacillati</taxon>
        <taxon>Bacillota</taxon>
        <taxon>Bacilli</taxon>
        <taxon>Lactobacillales</taxon>
        <taxon>Lactobacillaceae</taxon>
        <taxon>Oenococcus</taxon>
    </lineage>
</organism>
<dbReference type="Gene3D" id="3.40.50.1110">
    <property type="entry name" value="SGNH hydrolase"/>
    <property type="match status" value="1"/>
</dbReference>
<protein>
    <submittedName>
        <fullName evidence="2">SGNH/GDSL hydrolase family protein</fullName>
    </submittedName>
</protein>
<dbReference type="CDD" id="cd00229">
    <property type="entry name" value="SGNH_hydrolase"/>
    <property type="match status" value="1"/>
</dbReference>
<dbReference type="InterPro" id="IPR013830">
    <property type="entry name" value="SGNH_hydro"/>
</dbReference>
<proteinExistence type="predicted"/>
<keyword evidence="2" id="KW-0378">Hydrolase</keyword>
<feature type="domain" description="SGNH hydrolase-type esterase" evidence="1">
    <location>
        <begin position="407"/>
        <end position="590"/>
    </location>
</feature>
<dbReference type="EMBL" id="SDWY01000001">
    <property type="protein sequence ID" value="MDN6899580.1"/>
    <property type="molecule type" value="Genomic_DNA"/>
</dbReference>
<dbReference type="Proteomes" id="UP001167919">
    <property type="component" value="Unassembled WGS sequence"/>
</dbReference>
<dbReference type="InterPro" id="IPR036514">
    <property type="entry name" value="SGNH_hydro_sf"/>
</dbReference>
<reference evidence="2" key="1">
    <citation type="submission" date="2019-01" db="EMBL/GenBank/DDBJ databases">
        <title>Oenococcus sicerae UCMA17102.</title>
        <authorList>
            <person name="Cousin F.J."/>
            <person name="Le Guellec R."/>
            <person name="Cretenet M."/>
        </authorList>
    </citation>
    <scope>NUCLEOTIDE SEQUENCE</scope>
    <source>
        <strain evidence="2">UCMA17102</strain>
    </source>
</reference>
<gene>
    <name evidence="2" type="ORF">EVC35_00970</name>
</gene>
<evidence type="ECO:0000259" key="1">
    <source>
        <dbReference type="Pfam" id="PF13472"/>
    </source>
</evidence>
<accession>A0AAJ1RAY3</accession>
<evidence type="ECO:0000313" key="3">
    <source>
        <dbReference type="Proteomes" id="UP001167919"/>
    </source>
</evidence>
<comment type="caution">
    <text evidence="2">The sequence shown here is derived from an EMBL/GenBank/DDBJ whole genome shotgun (WGS) entry which is preliminary data.</text>
</comment>